<dbReference type="EMBL" id="LXQA011206545">
    <property type="protein sequence ID" value="MCI88944.1"/>
    <property type="molecule type" value="Genomic_DNA"/>
</dbReference>
<feature type="non-terminal residue" evidence="1">
    <location>
        <position position="1"/>
    </location>
</feature>
<accession>A0A392VKN1</accession>
<protein>
    <submittedName>
        <fullName evidence="1">Uncharacterized protein</fullName>
    </submittedName>
</protein>
<name>A0A392VKN1_9FABA</name>
<evidence type="ECO:0000313" key="2">
    <source>
        <dbReference type="Proteomes" id="UP000265520"/>
    </source>
</evidence>
<comment type="caution">
    <text evidence="1">The sequence shown here is derived from an EMBL/GenBank/DDBJ whole genome shotgun (WGS) entry which is preliminary data.</text>
</comment>
<dbReference type="AlphaFoldDB" id="A0A392VKN1"/>
<organism evidence="1 2">
    <name type="scientific">Trifolium medium</name>
    <dbReference type="NCBI Taxonomy" id="97028"/>
    <lineage>
        <taxon>Eukaryota</taxon>
        <taxon>Viridiplantae</taxon>
        <taxon>Streptophyta</taxon>
        <taxon>Embryophyta</taxon>
        <taxon>Tracheophyta</taxon>
        <taxon>Spermatophyta</taxon>
        <taxon>Magnoliopsida</taxon>
        <taxon>eudicotyledons</taxon>
        <taxon>Gunneridae</taxon>
        <taxon>Pentapetalae</taxon>
        <taxon>rosids</taxon>
        <taxon>fabids</taxon>
        <taxon>Fabales</taxon>
        <taxon>Fabaceae</taxon>
        <taxon>Papilionoideae</taxon>
        <taxon>50 kb inversion clade</taxon>
        <taxon>NPAAA clade</taxon>
        <taxon>Hologalegina</taxon>
        <taxon>IRL clade</taxon>
        <taxon>Trifolieae</taxon>
        <taxon>Trifolium</taxon>
    </lineage>
</organism>
<dbReference type="Proteomes" id="UP000265520">
    <property type="component" value="Unassembled WGS sequence"/>
</dbReference>
<reference evidence="1 2" key="1">
    <citation type="journal article" date="2018" name="Front. Plant Sci.">
        <title>Red Clover (Trifolium pratense) and Zigzag Clover (T. medium) - A Picture of Genomic Similarities and Differences.</title>
        <authorList>
            <person name="Dluhosova J."/>
            <person name="Istvanek J."/>
            <person name="Nedelnik J."/>
            <person name="Repkova J."/>
        </authorList>
    </citation>
    <scope>NUCLEOTIDE SEQUENCE [LARGE SCALE GENOMIC DNA]</scope>
    <source>
        <strain evidence="2">cv. 10/8</strain>
        <tissue evidence="1">Leaf</tissue>
    </source>
</reference>
<proteinExistence type="predicted"/>
<keyword evidence="2" id="KW-1185">Reference proteome</keyword>
<evidence type="ECO:0000313" key="1">
    <source>
        <dbReference type="EMBL" id="MCI88944.1"/>
    </source>
</evidence>
<sequence>PESSEYVSFKETKYIECCYADEGFRLDPLREVIYGDYQVSVLSCSCWEGSEEVYSPPSEWPRG</sequence>